<gene>
    <name evidence="2" type="ORF">GCM10010358_80390</name>
</gene>
<reference evidence="2" key="2">
    <citation type="submission" date="2020-09" db="EMBL/GenBank/DDBJ databases">
        <authorList>
            <person name="Sun Q."/>
            <person name="Ohkuma M."/>
        </authorList>
    </citation>
    <scope>NUCLEOTIDE SEQUENCE</scope>
    <source>
        <strain evidence="2">JCM 4790</strain>
    </source>
</reference>
<feature type="compositionally biased region" description="Basic and acidic residues" evidence="1">
    <location>
        <begin position="1"/>
        <end position="10"/>
    </location>
</feature>
<evidence type="ECO:0000313" key="3">
    <source>
        <dbReference type="Proteomes" id="UP000619244"/>
    </source>
</evidence>
<evidence type="ECO:0000313" key="2">
    <source>
        <dbReference type="EMBL" id="GGY16666.1"/>
    </source>
</evidence>
<feature type="region of interest" description="Disordered" evidence="1">
    <location>
        <begin position="228"/>
        <end position="286"/>
    </location>
</feature>
<organism evidence="2 3">
    <name type="scientific">Streptomyces minutiscleroticus</name>
    <dbReference type="NCBI Taxonomy" id="68238"/>
    <lineage>
        <taxon>Bacteria</taxon>
        <taxon>Bacillati</taxon>
        <taxon>Actinomycetota</taxon>
        <taxon>Actinomycetes</taxon>
        <taxon>Kitasatosporales</taxon>
        <taxon>Streptomycetaceae</taxon>
        <taxon>Streptomyces</taxon>
    </lineage>
</organism>
<name>A0A918UA16_9ACTN</name>
<dbReference type="Proteomes" id="UP000619244">
    <property type="component" value="Unassembled WGS sequence"/>
</dbReference>
<comment type="caution">
    <text evidence="2">The sequence shown here is derived from an EMBL/GenBank/DDBJ whole genome shotgun (WGS) entry which is preliminary data.</text>
</comment>
<evidence type="ECO:0000256" key="1">
    <source>
        <dbReference type="SAM" id="MobiDB-lite"/>
    </source>
</evidence>
<feature type="region of interest" description="Disordered" evidence="1">
    <location>
        <begin position="1"/>
        <end position="26"/>
    </location>
</feature>
<feature type="compositionally biased region" description="Basic residues" evidence="1">
    <location>
        <begin position="11"/>
        <end position="20"/>
    </location>
</feature>
<dbReference type="EMBL" id="BMVU01000110">
    <property type="protein sequence ID" value="GGY16666.1"/>
    <property type="molecule type" value="Genomic_DNA"/>
</dbReference>
<reference evidence="2" key="1">
    <citation type="journal article" date="2014" name="Int. J. Syst. Evol. Microbiol.">
        <title>Complete genome sequence of Corynebacterium casei LMG S-19264T (=DSM 44701T), isolated from a smear-ripened cheese.</title>
        <authorList>
            <consortium name="US DOE Joint Genome Institute (JGI-PGF)"/>
            <person name="Walter F."/>
            <person name="Albersmeier A."/>
            <person name="Kalinowski J."/>
            <person name="Ruckert C."/>
        </authorList>
    </citation>
    <scope>NUCLEOTIDE SEQUENCE</scope>
    <source>
        <strain evidence="2">JCM 4790</strain>
    </source>
</reference>
<proteinExistence type="predicted"/>
<feature type="region of interest" description="Disordered" evidence="1">
    <location>
        <begin position="111"/>
        <end position="134"/>
    </location>
</feature>
<dbReference type="AlphaFoldDB" id="A0A918UA16"/>
<accession>A0A918UA16</accession>
<keyword evidence="3" id="KW-1185">Reference proteome</keyword>
<protein>
    <submittedName>
        <fullName evidence="2">Uncharacterized protein</fullName>
    </submittedName>
</protein>
<sequence>MEVADRDHHGDRGHRVHARNGHQSPHYRIVERLGGQAPFHRGKFRTVEVELAQQRRDRLPFVGRQRLVVEPVPPADAEQIVDRRTWQHIAMQHRLDLILDPNAAAHQLRPVRRQAPQHPGALVRQPRARQEVGGQQLRENARVDPVGLHFRLGDRPGLDRVGDHHPRDMRLEEHGHCARVSGCLQRHVVVRAQLCSELSQCFWPAPHPAPICDASVLDHRDLREIAVNVQSDEPPHHPSPVRTRTWYGDQLGETTPTESRSRRSQASRGGGRLQRRARSPSFKIDLPMPIPRAPLVLTVAPYNQTEAR</sequence>